<sequence>MEAVFALDKLSSTAVISLATVITLLAVIWACRFSLIQRKKLPPGKLGLPFIGESISFFRAHKHNNIGKWIEERAIKYGPVFKTSLMGENVVVMTGEASHRFIFSGRDNGIAAKLATSALAILGKNNIFDLHGSPHKLVRSAIMSFLNSECIQRYVSKMDSLVKEQVLQELNDKETVQVVLLMKKISFIATASLLFGLPEAKERDGLFKDFTIAVKGMWSVPLNLPGSSFRKAVQARGRIFKLFTNLIAERKRGLEDGSMGSHDDVILCLLSLRDENGKTLPDEEIINNLIALMMASHDTTSVLLSLIVRELAKNASVYDKVLEEQNEIAEVRAIASDGQLGWREIQKMRYTWNVAQELMRLTPPIIGNFRHAWRDTTFNGYDIPKGWQVFWLATSTHLDDKIFEDPVKFNPSRFDTNSKSSVPPYTYIPFGAGPRVCPGAEFARTEVLLIIHHLITNYKWTAMVEDELVVRDPMPFPNKGLPVKIYSRHNI</sequence>
<evidence type="ECO:0000256" key="2">
    <source>
        <dbReference type="ARBA" id="ARBA00004167"/>
    </source>
</evidence>
<dbReference type="Pfam" id="PF00067">
    <property type="entry name" value="p450"/>
    <property type="match status" value="1"/>
</dbReference>
<keyword evidence="4 11" id="KW-0812">Transmembrane</keyword>
<dbReference type="PANTHER" id="PTHR24286">
    <property type="entry name" value="CYTOCHROME P450 26"/>
    <property type="match status" value="1"/>
</dbReference>
<dbReference type="PANTHER" id="PTHR24286:SF256">
    <property type="entry name" value="CYTOCHROME P450 FAMILY PROTEIN"/>
    <property type="match status" value="1"/>
</dbReference>
<evidence type="ECO:0000313" key="12">
    <source>
        <dbReference type="EMBL" id="KAF9671812.1"/>
    </source>
</evidence>
<comment type="similarity">
    <text evidence="3 10">Belongs to the cytochrome P450 family.</text>
</comment>
<evidence type="ECO:0000256" key="8">
    <source>
        <dbReference type="ARBA" id="ARBA00023004"/>
    </source>
</evidence>
<comment type="cofactor">
    <cofactor evidence="1 9">
        <name>heme</name>
        <dbReference type="ChEBI" id="CHEBI:30413"/>
    </cofactor>
</comment>
<keyword evidence="10" id="KW-0503">Monooxygenase</keyword>
<dbReference type="GO" id="GO:0016125">
    <property type="term" value="P:sterol metabolic process"/>
    <property type="evidence" value="ECO:0007669"/>
    <property type="project" value="TreeGrafter"/>
</dbReference>
<evidence type="ECO:0000256" key="10">
    <source>
        <dbReference type="RuleBase" id="RU000461"/>
    </source>
</evidence>
<name>A0A835MMA0_9ROSI</name>
<keyword evidence="11" id="KW-0472">Membrane</keyword>
<evidence type="ECO:0000256" key="6">
    <source>
        <dbReference type="ARBA" id="ARBA00022989"/>
    </source>
</evidence>
<dbReference type="InterPro" id="IPR002401">
    <property type="entry name" value="Cyt_P450_E_grp-I"/>
</dbReference>
<comment type="caution">
    <text evidence="12">The sequence shown here is derived from an EMBL/GenBank/DDBJ whole genome shotgun (WGS) entry which is preliminary data.</text>
</comment>
<evidence type="ECO:0000256" key="4">
    <source>
        <dbReference type="ARBA" id="ARBA00022692"/>
    </source>
</evidence>
<dbReference type="InterPro" id="IPR036396">
    <property type="entry name" value="Cyt_P450_sf"/>
</dbReference>
<comment type="subcellular location">
    <subcellularLocation>
        <location evidence="2">Membrane</location>
        <topology evidence="2">Single-pass membrane protein</topology>
    </subcellularLocation>
</comment>
<keyword evidence="8 9" id="KW-0408">Iron</keyword>
<gene>
    <name evidence="12" type="ORF">SADUNF_Sadunf12G0087500</name>
</gene>
<dbReference type="Proteomes" id="UP000657918">
    <property type="component" value="Unassembled WGS sequence"/>
</dbReference>
<evidence type="ECO:0000256" key="5">
    <source>
        <dbReference type="ARBA" id="ARBA00022723"/>
    </source>
</evidence>
<evidence type="ECO:0000256" key="11">
    <source>
        <dbReference type="SAM" id="Phobius"/>
    </source>
</evidence>
<dbReference type="GO" id="GO:0016020">
    <property type="term" value="C:membrane"/>
    <property type="evidence" value="ECO:0007669"/>
    <property type="project" value="UniProtKB-SubCell"/>
</dbReference>
<dbReference type="Gene3D" id="1.10.630.10">
    <property type="entry name" value="Cytochrome P450"/>
    <property type="match status" value="1"/>
</dbReference>
<organism evidence="12 13">
    <name type="scientific">Salix dunnii</name>
    <dbReference type="NCBI Taxonomy" id="1413687"/>
    <lineage>
        <taxon>Eukaryota</taxon>
        <taxon>Viridiplantae</taxon>
        <taxon>Streptophyta</taxon>
        <taxon>Embryophyta</taxon>
        <taxon>Tracheophyta</taxon>
        <taxon>Spermatophyta</taxon>
        <taxon>Magnoliopsida</taxon>
        <taxon>eudicotyledons</taxon>
        <taxon>Gunneridae</taxon>
        <taxon>Pentapetalae</taxon>
        <taxon>rosids</taxon>
        <taxon>fabids</taxon>
        <taxon>Malpighiales</taxon>
        <taxon>Salicaceae</taxon>
        <taxon>Saliceae</taxon>
        <taxon>Salix</taxon>
    </lineage>
</organism>
<keyword evidence="13" id="KW-1185">Reference proteome</keyword>
<dbReference type="OrthoDB" id="3945418at2759"/>
<dbReference type="GO" id="GO:0004497">
    <property type="term" value="F:monooxygenase activity"/>
    <property type="evidence" value="ECO:0007669"/>
    <property type="project" value="UniProtKB-KW"/>
</dbReference>
<dbReference type="AlphaFoldDB" id="A0A835MMA0"/>
<feature type="transmembrane region" description="Helical" evidence="11">
    <location>
        <begin position="12"/>
        <end position="31"/>
    </location>
</feature>
<keyword evidence="9 10" id="KW-0349">Heme</keyword>
<dbReference type="GO" id="GO:0020037">
    <property type="term" value="F:heme binding"/>
    <property type="evidence" value="ECO:0007669"/>
    <property type="project" value="InterPro"/>
</dbReference>
<keyword evidence="7 10" id="KW-0560">Oxidoreductase</keyword>
<evidence type="ECO:0000256" key="3">
    <source>
        <dbReference type="ARBA" id="ARBA00010617"/>
    </source>
</evidence>
<dbReference type="PRINTS" id="PR00385">
    <property type="entry name" value="P450"/>
</dbReference>
<accession>A0A835MMA0</accession>
<dbReference type="InterPro" id="IPR001128">
    <property type="entry name" value="Cyt_P450"/>
</dbReference>
<dbReference type="GO" id="GO:0005506">
    <property type="term" value="F:iron ion binding"/>
    <property type="evidence" value="ECO:0007669"/>
    <property type="project" value="InterPro"/>
</dbReference>
<dbReference type="InterPro" id="IPR017972">
    <property type="entry name" value="Cyt_P450_CS"/>
</dbReference>
<reference evidence="12 13" key="1">
    <citation type="submission" date="2020-10" db="EMBL/GenBank/DDBJ databases">
        <title>Plant Genome Project.</title>
        <authorList>
            <person name="Zhang R.-G."/>
        </authorList>
    </citation>
    <scope>NUCLEOTIDE SEQUENCE [LARGE SCALE GENOMIC DNA]</scope>
    <source>
        <strain evidence="12">FAFU-HL-1</strain>
        <tissue evidence="12">Leaf</tissue>
    </source>
</reference>
<dbReference type="PRINTS" id="PR00463">
    <property type="entry name" value="EP450I"/>
</dbReference>
<proteinExistence type="inferred from homology"/>
<dbReference type="FunFam" id="1.10.630.10:FF:000022">
    <property type="entry name" value="Taxadiene 5-alpha hydroxylase"/>
    <property type="match status" value="1"/>
</dbReference>
<dbReference type="PROSITE" id="PS00086">
    <property type="entry name" value="CYTOCHROME_P450"/>
    <property type="match status" value="1"/>
</dbReference>
<evidence type="ECO:0000256" key="9">
    <source>
        <dbReference type="PIRSR" id="PIRSR602401-1"/>
    </source>
</evidence>
<evidence type="ECO:0008006" key="14">
    <source>
        <dbReference type="Google" id="ProtNLM"/>
    </source>
</evidence>
<feature type="binding site" description="axial binding residue" evidence="9">
    <location>
        <position position="437"/>
    </location>
    <ligand>
        <name>heme</name>
        <dbReference type="ChEBI" id="CHEBI:30413"/>
    </ligand>
    <ligandPart>
        <name>Fe</name>
        <dbReference type="ChEBI" id="CHEBI:18248"/>
    </ligandPart>
</feature>
<evidence type="ECO:0000313" key="13">
    <source>
        <dbReference type="Proteomes" id="UP000657918"/>
    </source>
</evidence>
<evidence type="ECO:0000256" key="1">
    <source>
        <dbReference type="ARBA" id="ARBA00001971"/>
    </source>
</evidence>
<keyword evidence="6 11" id="KW-1133">Transmembrane helix</keyword>
<dbReference type="EMBL" id="JADGMS010000012">
    <property type="protein sequence ID" value="KAF9671812.1"/>
    <property type="molecule type" value="Genomic_DNA"/>
</dbReference>
<dbReference type="CDD" id="cd11043">
    <property type="entry name" value="CYP90-like"/>
    <property type="match status" value="1"/>
</dbReference>
<evidence type="ECO:0000256" key="7">
    <source>
        <dbReference type="ARBA" id="ARBA00023002"/>
    </source>
</evidence>
<protein>
    <recommendedName>
        <fullName evidence="14">Cytochrome P450</fullName>
    </recommendedName>
</protein>
<keyword evidence="5 9" id="KW-0479">Metal-binding</keyword>
<dbReference type="GO" id="GO:0016705">
    <property type="term" value="F:oxidoreductase activity, acting on paired donors, with incorporation or reduction of molecular oxygen"/>
    <property type="evidence" value="ECO:0007669"/>
    <property type="project" value="InterPro"/>
</dbReference>
<dbReference type="SUPFAM" id="SSF48264">
    <property type="entry name" value="Cytochrome P450"/>
    <property type="match status" value="1"/>
</dbReference>